<sequence length="352" mass="39821">MNCALKKLPMLYDLDGTVLNPSRIYDFKWTQPIEYNYFNFYDGRVVKLREESSLLFFLVFSPSAIILYLAAIGIFKAILRLRKCFITCALDPLPTPLKNSGVIYSITTAILLIETTFILATHSAEFSGDNVIITIPDRLTMGELLPELQEGTKTWISRSRNEVNLEEVVFVDSIASEVILGKGGTPILVGSFERLIDLLCMARSKFVTAIYASEKLEMNRLKERNDECQLFKVESTPRSLLEGDPLLEAYLYPEVFSYVVRRDTPTKIVEMMNNIILTIFQEDMVRVTSRKRVNALFSASRILPTSAGPKDRTEPKTGLFVASFNQLTIIRAKPCFYLLLVGYAVGVTLFLV</sequence>
<organism evidence="1 2">
    <name type="scientific">Pristionchus pacificus</name>
    <name type="common">Parasitic nematode worm</name>
    <dbReference type="NCBI Taxonomy" id="54126"/>
    <lineage>
        <taxon>Eukaryota</taxon>
        <taxon>Metazoa</taxon>
        <taxon>Ecdysozoa</taxon>
        <taxon>Nematoda</taxon>
        <taxon>Chromadorea</taxon>
        <taxon>Rhabditida</taxon>
        <taxon>Rhabditina</taxon>
        <taxon>Diplogasteromorpha</taxon>
        <taxon>Diplogasteroidea</taxon>
        <taxon>Neodiplogasteridae</taxon>
        <taxon>Pristionchus</taxon>
    </lineage>
</organism>
<reference evidence="2" key="1">
    <citation type="journal article" date="2008" name="Nat. Genet.">
        <title>The Pristionchus pacificus genome provides a unique perspective on nematode lifestyle and parasitism.</title>
        <authorList>
            <person name="Dieterich C."/>
            <person name="Clifton S.W."/>
            <person name="Schuster L.N."/>
            <person name="Chinwalla A."/>
            <person name="Delehaunty K."/>
            <person name="Dinkelacker I."/>
            <person name="Fulton L."/>
            <person name="Fulton R."/>
            <person name="Godfrey J."/>
            <person name="Minx P."/>
            <person name="Mitreva M."/>
            <person name="Roeseler W."/>
            <person name="Tian H."/>
            <person name="Witte H."/>
            <person name="Yang S.P."/>
            <person name="Wilson R.K."/>
            <person name="Sommer R.J."/>
        </authorList>
    </citation>
    <scope>NUCLEOTIDE SEQUENCE [LARGE SCALE GENOMIC DNA]</scope>
    <source>
        <strain evidence="2">PS312</strain>
    </source>
</reference>
<evidence type="ECO:0000313" key="2">
    <source>
        <dbReference type="Proteomes" id="UP000005239"/>
    </source>
</evidence>
<dbReference type="AlphaFoldDB" id="A0A2A6C283"/>
<dbReference type="EnsemblMetazoa" id="PPA24211.1">
    <property type="protein sequence ID" value="PPA24211.1"/>
    <property type="gene ID" value="WBGene00113765"/>
</dbReference>
<accession>A0A8R1YJI3</accession>
<protein>
    <submittedName>
        <fullName evidence="1">Uncharacterized protein</fullName>
    </submittedName>
</protein>
<evidence type="ECO:0000313" key="1">
    <source>
        <dbReference type="EnsemblMetazoa" id="PPA24211.1"/>
    </source>
</evidence>
<dbReference type="Proteomes" id="UP000005239">
    <property type="component" value="Unassembled WGS sequence"/>
</dbReference>
<name>A0A2A6C283_PRIPA</name>
<proteinExistence type="predicted"/>
<reference evidence="1" key="2">
    <citation type="submission" date="2022-06" db="UniProtKB">
        <authorList>
            <consortium name="EnsemblMetazoa"/>
        </authorList>
    </citation>
    <scope>IDENTIFICATION</scope>
    <source>
        <strain evidence="1">PS312</strain>
    </source>
</reference>
<keyword evidence="2" id="KW-1185">Reference proteome</keyword>
<gene>
    <name evidence="1" type="primary">WBGene00113765</name>
</gene>
<accession>A0A2A6C283</accession>